<dbReference type="InterPro" id="IPR045247">
    <property type="entry name" value="Oye-like"/>
</dbReference>
<dbReference type="OrthoDB" id="276546at2759"/>
<dbReference type="InterPro" id="IPR001155">
    <property type="entry name" value="OxRdtase_FMN_N"/>
</dbReference>
<organism evidence="2 3">
    <name type="scientific">Fibroporia radiculosa</name>
    <dbReference type="NCBI Taxonomy" id="599839"/>
    <lineage>
        <taxon>Eukaryota</taxon>
        <taxon>Fungi</taxon>
        <taxon>Dikarya</taxon>
        <taxon>Basidiomycota</taxon>
        <taxon>Agaricomycotina</taxon>
        <taxon>Agaricomycetes</taxon>
        <taxon>Polyporales</taxon>
        <taxon>Fibroporiaceae</taxon>
        <taxon>Fibroporia</taxon>
    </lineage>
</organism>
<dbReference type="InterPro" id="IPR013785">
    <property type="entry name" value="Aldolase_TIM"/>
</dbReference>
<dbReference type="Pfam" id="PF00724">
    <property type="entry name" value="Oxidored_FMN"/>
    <property type="match status" value="1"/>
</dbReference>
<evidence type="ECO:0000259" key="1">
    <source>
        <dbReference type="Pfam" id="PF00724"/>
    </source>
</evidence>
<dbReference type="FunCoup" id="J4I8R9">
    <property type="interactions" value="216"/>
</dbReference>
<dbReference type="GO" id="GO:0010181">
    <property type="term" value="F:FMN binding"/>
    <property type="evidence" value="ECO:0007669"/>
    <property type="project" value="InterPro"/>
</dbReference>
<accession>J4I8R9</accession>
<dbReference type="InParanoid" id="J4I8R9"/>
<evidence type="ECO:0000313" key="3">
    <source>
        <dbReference type="Proteomes" id="UP000006352"/>
    </source>
</evidence>
<keyword evidence="3" id="KW-1185">Reference proteome</keyword>
<feature type="domain" description="NADH:flavin oxidoreductase/NADH oxidase N-terminal" evidence="1">
    <location>
        <begin position="8"/>
        <end position="337"/>
    </location>
</feature>
<reference evidence="2 3" key="1">
    <citation type="journal article" date="2012" name="Appl. Environ. Microbiol.">
        <title>Short-read sequencing for genomic analysis of the brown rot fungus Fibroporia radiculosa.</title>
        <authorList>
            <person name="Tang J.D."/>
            <person name="Perkins A.D."/>
            <person name="Sonstegard T.S."/>
            <person name="Schroeder S.G."/>
            <person name="Burgess S.C."/>
            <person name="Diehl S.V."/>
        </authorList>
    </citation>
    <scope>NUCLEOTIDE SEQUENCE [LARGE SCALE GENOMIC DNA]</scope>
    <source>
        <strain evidence="2 3">TFFH 294</strain>
    </source>
</reference>
<dbReference type="GeneID" id="24094802"/>
<sequence length="367" mass="40857">MSSSVVPKLFQPVQVGEFTLAHRVVLAPLTRFRANKDYVHGDLAVEYYSQRASVPGTLLITEATLISAKAGGFSYVPGIWNNEQVAAWRRITKAVHAKGSRIFCQLWALGRAAHPDVLKADDPSYELVSASNLPLPKGSTPRALTISEIEEYVQMFTSAAQNAMRAGFDGIELHGANGYLIDQFLQDVSNNRTDMYGGSVENRARFVLEVIDSIARAIGASRVAIRISPWSHYQDMRMRDPKPTFAYLVSRLASTHTDLAYIHVIEPRIEEHEPEPGESNDFLREIWAPRAYISAGGYKRQLAFMDAEKTGDLIAFGRLFLANPDLPTRIAKDLPLNIGNRDTYYYVAETAKGYTDYPLSDDPRAAI</sequence>
<dbReference type="HOGENOM" id="CLU_012153_0_0_1"/>
<gene>
    <name evidence="2" type="ORF">FIBRA_01916</name>
</gene>
<dbReference type="FunFam" id="3.20.20.70:FF:000138">
    <property type="entry name" value="NADPH dehydrogenase 1"/>
    <property type="match status" value="1"/>
</dbReference>
<dbReference type="GO" id="GO:0003959">
    <property type="term" value="F:NADPH dehydrogenase activity"/>
    <property type="evidence" value="ECO:0007669"/>
    <property type="project" value="TreeGrafter"/>
</dbReference>
<dbReference type="Proteomes" id="UP000006352">
    <property type="component" value="Unassembled WGS sequence"/>
</dbReference>
<dbReference type="AlphaFoldDB" id="J4I8R9"/>
<dbReference type="PANTHER" id="PTHR22893:SF91">
    <property type="entry name" value="NADPH DEHYDROGENASE 2-RELATED"/>
    <property type="match status" value="1"/>
</dbReference>
<name>J4I8R9_9APHY</name>
<dbReference type="PANTHER" id="PTHR22893">
    <property type="entry name" value="NADH OXIDOREDUCTASE-RELATED"/>
    <property type="match status" value="1"/>
</dbReference>
<proteinExistence type="predicted"/>
<dbReference type="RefSeq" id="XP_012179174.1">
    <property type="nucleotide sequence ID" value="XM_012323784.1"/>
</dbReference>
<evidence type="ECO:0000313" key="2">
    <source>
        <dbReference type="EMBL" id="CCL99891.1"/>
    </source>
</evidence>
<dbReference type="SUPFAM" id="SSF51395">
    <property type="entry name" value="FMN-linked oxidoreductases"/>
    <property type="match status" value="1"/>
</dbReference>
<dbReference type="EMBL" id="HE796954">
    <property type="protein sequence ID" value="CCL99891.1"/>
    <property type="molecule type" value="Genomic_DNA"/>
</dbReference>
<dbReference type="CDD" id="cd02933">
    <property type="entry name" value="OYE_like_FMN"/>
    <property type="match status" value="1"/>
</dbReference>
<dbReference type="STRING" id="599839.J4I8R9"/>
<protein>
    <recommendedName>
        <fullName evidence="1">NADH:flavin oxidoreductase/NADH oxidase N-terminal domain-containing protein</fullName>
    </recommendedName>
</protein>
<dbReference type="Gene3D" id="3.20.20.70">
    <property type="entry name" value="Aldolase class I"/>
    <property type="match status" value="1"/>
</dbReference>